<comment type="subcellular location">
    <subcellularLocation>
        <location evidence="1">Membrane</location>
        <topology evidence="1">Multi-pass membrane protein</topology>
    </subcellularLocation>
</comment>
<comment type="similarity">
    <text evidence="2">Belongs to the EamA transporter family.</text>
</comment>
<feature type="transmembrane region" description="Helical" evidence="6">
    <location>
        <begin position="36"/>
        <end position="57"/>
    </location>
</feature>
<dbReference type="InterPro" id="IPR050638">
    <property type="entry name" value="AA-Vitamin_Transporters"/>
</dbReference>
<feature type="transmembrane region" description="Helical" evidence="6">
    <location>
        <begin position="152"/>
        <end position="173"/>
    </location>
</feature>
<proteinExistence type="inferred from homology"/>
<sequence length="295" mass="32527">MKANPWWVHPALLITGLLYGANYSVAKSVMPEPVSPFAFILVRVFVATVLFWLIQPLFTNEKVESRKDFIRLIACGLFGAAINMLMFFKGLSMTSPVNGALIMTLTPVAVVTMSYFLLKERITRRKALGLAFGLCGAVFLVGLHEFSFSNSFLLGDLLVIGNAVSYAIYLVLVKRLMAQYHPLTVVKWTFLFGLLFVTPFSIHEAVNIPFGDLSCAQWISISYVLIGTTVIAYIANVSALKYVNSSVVGYYIFLQPLFATLIEVVSGRELPTIGKLISAGLIFLGVYLVSVKRGN</sequence>
<feature type="transmembrane region" description="Helical" evidence="6">
    <location>
        <begin position="272"/>
        <end position="291"/>
    </location>
</feature>
<evidence type="ECO:0000313" key="8">
    <source>
        <dbReference type="EMBL" id="WOK06819.1"/>
    </source>
</evidence>
<evidence type="ECO:0000259" key="7">
    <source>
        <dbReference type="Pfam" id="PF00892"/>
    </source>
</evidence>
<gene>
    <name evidence="8" type="ORF">RT717_27510</name>
</gene>
<dbReference type="Proteomes" id="UP001302349">
    <property type="component" value="Chromosome"/>
</dbReference>
<feature type="transmembrane region" description="Helical" evidence="6">
    <location>
        <begin position="185"/>
        <end position="203"/>
    </location>
</feature>
<evidence type="ECO:0000256" key="4">
    <source>
        <dbReference type="ARBA" id="ARBA00022989"/>
    </source>
</evidence>
<reference evidence="8 9" key="1">
    <citation type="journal article" date="2023" name="Microbiol. Resour. Announc.">
        <title>Complete Genome Sequence of Imperialibacter roseus strain P4T.</title>
        <authorList>
            <person name="Tizabi D.R."/>
            <person name="Bachvaroff T."/>
            <person name="Hill R.T."/>
        </authorList>
    </citation>
    <scope>NUCLEOTIDE SEQUENCE [LARGE SCALE GENOMIC DNA]</scope>
    <source>
        <strain evidence="8 9">P4T</strain>
    </source>
</reference>
<accession>A0ABZ0IQZ3</accession>
<evidence type="ECO:0000256" key="2">
    <source>
        <dbReference type="ARBA" id="ARBA00007362"/>
    </source>
</evidence>
<dbReference type="InterPro" id="IPR037185">
    <property type="entry name" value="EmrE-like"/>
</dbReference>
<name>A0ABZ0IQZ3_9BACT</name>
<keyword evidence="9" id="KW-1185">Reference proteome</keyword>
<dbReference type="RefSeq" id="WP_317489520.1">
    <property type="nucleotide sequence ID" value="NZ_CP136051.1"/>
</dbReference>
<feature type="domain" description="EamA" evidence="7">
    <location>
        <begin position="154"/>
        <end position="290"/>
    </location>
</feature>
<dbReference type="Pfam" id="PF00892">
    <property type="entry name" value="EamA"/>
    <property type="match status" value="2"/>
</dbReference>
<evidence type="ECO:0000313" key="9">
    <source>
        <dbReference type="Proteomes" id="UP001302349"/>
    </source>
</evidence>
<dbReference type="EMBL" id="CP136051">
    <property type="protein sequence ID" value="WOK06819.1"/>
    <property type="molecule type" value="Genomic_DNA"/>
</dbReference>
<organism evidence="8 9">
    <name type="scientific">Imperialibacter roseus</name>
    <dbReference type="NCBI Taxonomy" id="1324217"/>
    <lineage>
        <taxon>Bacteria</taxon>
        <taxon>Pseudomonadati</taxon>
        <taxon>Bacteroidota</taxon>
        <taxon>Cytophagia</taxon>
        <taxon>Cytophagales</taxon>
        <taxon>Flammeovirgaceae</taxon>
        <taxon>Imperialibacter</taxon>
    </lineage>
</organism>
<feature type="domain" description="EamA" evidence="7">
    <location>
        <begin position="11"/>
        <end position="141"/>
    </location>
</feature>
<feature type="transmembrane region" description="Helical" evidence="6">
    <location>
        <begin position="247"/>
        <end position="266"/>
    </location>
</feature>
<evidence type="ECO:0000256" key="1">
    <source>
        <dbReference type="ARBA" id="ARBA00004141"/>
    </source>
</evidence>
<keyword evidence="4 6" id="KW-1133">Transmembrane helix</keyword>
<feature type="transmembrane region" description="Helical" evidence="6">
    <location>
        <begin position="215"/>
        <end position="235"/>
    </location>
</feature>
<dbReference type="Gene3D" id="1.10.3730.20">
    <property type="match status" value="1"/>
</dbReference>
<dbReference type="SUPFAM" id="SSF103481">
    <property type="entry name" value="Multidrug resistance efflux transporter EmrE"/>
    <property type="match status" value="2"/>
</dbReference>
<feature type="transmembrane region" description="Helical" evidence="6">
    <location>
        <begin position="69"/>
        <end position="88"/>
    </location>
</feature>
<evidence type="ECO:0000256" key="3">
    <source>
        <dbReference type="ARBA" id="ARBA00022692"/>
    </source>
</evidence>
<keyword evidence="5 6" id="KW-0472">Membrane</keyword>
<dbReference type="PANTHER" id="PTHR32322:SF2">
    <property type="entry name" value="EAMA DOMAIN-CONTAINING PROTEIN"/>
    <property type="match status" value="1"/>
</dbReference>
<protein>
    <submittedName>
        <fullName evidence="8">DMT family transporter</fullName>
    </submittedName>
</protein>
<keyword evidence="3 6" id="KW-0812">Transmembrane</keyword>
<evidence type="ECO:0000256" key="5">
    <source>
        <dbReference type="ARBA" id="ARBA00023136"/>
    </source>
</evidence>
<feature type="transmembrane region" description="Helical" evidence="6">
    <location>
        <begin position="100"/>
        <end position="118"/>
    </location>
</feature>
<feature type="transmembrane region" description="Helical" evidence="6">
    <location>
        <begin position="127"/>
        <end position="146"/>
    </location>
</feature>
<evidence type="ECO:0000256" key="6">
    <source>
        <dbReference type="SAM" id="Phobius"/>
    </source>
</evidence>
<dbReference type="PANTHER" id="PTHR32322">
    <property type="entry name" value="INNER MEMBRANE TRANSPORTER"/>
    <property type="match status" value="1"/>
</dbReference>
<dbReference type="InterPro" id="IPR000620">
    <property type="entry name" value="EamA_dom"/>
</dbReference>